<feature type="transmembrane region" description="Helical" evidence="1">
    <location>
        <begin position="20"/>
        <end position="41"/>
    </location>
</feature>
<organism evidence="2 3">
    <name type="scientific">Escherichia coli O6:H1 (strain CFT073 / ATCC 700928 / UPEC)</name>
    <dbReference type="NCBI Taxonomy" id="199310"/>
    <lineage>
        <taxon>Bacteria</taxon>
        <taxon>Pseudomonadati</taxon>
        <taxon>Pseudomonadota</taxon>
        <taxon>Gammaproteobacteria</taxon>
        <taxon>Enterobacterales</taxon>
        <taxon>Enterobacteriaceae</taxon>
        <taxon>Escherichia</taxon>
    </lineage>
</organism>
<dbReference type="Proteomes" id="UP000001410">
    <property type="component" value="Chromosome"/>
</dbReference>
<dbReference type="HOGENOM" id="CLU_213180_0_0_6"/>
<sequence>MRRWRVLSDLQSYDNSMNCMLFVGLTVVAYQAILLFTQYSLREIPIIASSMVYQ</sequence>
<keyword evidence="1" id="KW-1133">Transmembrane helix</keyword>
<keyword evidence="1" id="KW-0472">Membrane</keyword>
<name>A0A0H2VC17_ECOL6</name>
<accession>A0A0H2VC17</accession>
<reference evidence="2 3" key="1">
    <citation type="journal article" date="2002" name="Proc. Natl. Acad. Sci. U.S.A.">
        <title>Extensive mosaic structure revealed by the complete genome sequence of uropathogenic Escherichia coli.</title>
        <authorList>
            <person name="Welch R.A."/>
            <person name="Burland V."/>
            <person name="Plunkett G.III."/>
            <person name="Redford P."/>
            <person name="Roesch P."/>
            <person name="Rasko D."/>
            <person name="Buckles E.L."/>
            <person name="Liou S.R."/>
            <person name="Boutin A."/>
            <person name="Hackett J."/>
            <person name="Stroud D."/>
            <person name="Mayhew G.F."/>
            <person name="Rose D.J."/>
            <person name="Zhou S."/>
            <person name="Schwartz D.C."/>
            <person name="Perna N.T."/>
            <person name="Mobley H.L."/>
            <person name="Donnenberg M.S."/>
            <person name="Blattner F.R."/>
        </authorList>
    </citation>
    <scope>NUCLEOTIDE SEQUENCE [LARGE SCALE GENOMIC DNA]</scope>
    <source>
        <strain evidence="3">CFT073 / ATCC 700928 / UPEC</strain>
    </source>
</reference>
<gene>
    <name evidence="2" type="ordered locus">c4302</name>
</gene>
<proteinExistence type="predicted"/>
<dbReference type="KEGG" id="ecc:c4302"/>
<evidence type="ECO:0000313" key="2">
    <source>
        <dbReference type="EMBL" id="AAN82738.1"/>
    </source>
</evidence>
<keyword evidence="3" id="KW-1185">Reference proteome</keyword>
<keyword evidence="1" id="KW-0812">Transmembrane</keyword>
<protein>
    <submittedName>
        <fullName evidence="2">Uncharacterized protein</fullName>
    </submittedName>
</protein>
<evidence type="ECO:0000313" key="3">
    <source>
        <dbReference type="Proteomes" id="UP000001410"/>
    </source>
</evidence>
<dbReference type="EMBL" id="AE014075">
    <property type="protein sequence ID" value="AAN82738.1"/>
    <property type="molecule type" value="Genomic_DNA"/>
</dbReference>
<dbReference type="AlphaFoldDB" id="A0A0H2VC17"/>
<evidence type="ECO:0000256" key="1">
    <source>
        <dbReference type="SAM" id="Phobius"/>
    </source>
</evidence>